<evidence type="ECO:0000313" key="7">
    <source>
        <dbReference type="Proteomes" id="UP001477672"/>
    </source>
</evidence>
<dbReference type="SUPFAM" id="SSF116734">
    <property type="entry name" value="DNA methylase specificity domain"/>
    <property type="match status" value="2"/>
</dbReference>
<keyword evidence="7" id="KW-1185">Reference proteome</keyword>
<keyword evidence="6" id="KW-0255">Endonuclease</keyword>
<dbReference type="Pfam" id="PF01420">
    <property type="entry name" value="Methylase_S"/>
    <property type="match status" value="2"/>
</dbReference>
<comment type="similarity">
    <text evidence="1">Belongs to the type-I restriction system S methylase family.</text>
</comment>
<evidence type="ECO:0000256" key="4">
    <source>
        <dbReference type="ARBA" id="ARBA00038652"/>
    </source>
</evidence>
<dbReference type="EC" id="3.1.21.-" evidence="6"/>
<evidence type="ECO:0000256" key="1">
    <source>
        <dbReference type="ARBA" id="ARBA00010923"/>
    </source>
</evidence>
<evidence type="ECO:0000256" key="2">
    <source>
        <dbReference type="ARBA" id="ARBA00022747"/>
    </source>
</evidence>
<evidence type="ECO:0000259" key="5">
    <source>
        <dbReference type="Pfam" id="PF01420"/>
    </source>
</evidence>
<proteinExistence type="inferred from homology"/>
<dbReference type="PANTHER" id="PTHR43140:SF1">
    <property type="entry name" value="TYPE I RESTRICTION ENZYME ECOKI SPECIFICITY SUBUNIT"/>
    <property type="match status" value="1"/>
</dbReference>
<dbReference type="Gene3D" id="3.90.220.20">
    <property type="entry name" value="DNA methylase specificity domains"/>
    <property type="match status" value="2"/>
</dbReference>
<keyword evidence="6" id="KW-0540">Nuclease</keyword>
<dbReference type="InterPro" id="IPR000055">
    <property type="entry name" value="Restrct_endonuc_typeI_TRD"/>
</dbReference>
<keyword evidence="3" id="KW-0238">DNA-binding</keyword>
<gene>
    <name evidence="6" type="ORF">WMO24_11585</name>
</gene>
<dbReference type="GO" id="GO:0004519">
    <property type="term" value="F:endonuclease activity"/>
    <property type="evidence" value="ECO:0007669"/>
    <property type="project" value="UniProtKB-KW"/>
</dbReference>
<organism evidence="6 7">
    <name type="scientific">Ruthenibacterium intestinale</name>
    <dbReference type="NCBI Taxonomy" id="3133163"/>
    <lineage>
        <taxon>Bacteria</taxon>
        <taxon>Bacillati</taxon>
        <taxon>Bacillota</taxon>
        <taxon>Clostridia</taxon>
        <taxon>Eubacteriales</taxon>
        <taxon>Oscillospiraceae</taxon>
        <taxon>Ruthenibacterium</taxon>
    </lineage>
</organism>
<reference evidence="6 7" key="1">
    <citation type="submission" date="2024-03" db="EMBL/GenBank/DDBJ databases">
        <title>Human intestinal bacterial collection.</title>
        <authorList>
            <person name="Pauvert C."/>
            <person name="Hitch T.C.A."/>
            <person name="Clavel T."/>
        </authorList>
    </citation>
    <scope>NUCLEOTIDE SEQUENCE [LARGE SCALE GENOMIC DNA]</scope>
    <source>
        <strain evidence="6 7">CLA-JM-H11</strain>
    </source>
</reference>
<dbReference type="Proteomes" id="UP001477672">
    <property type="component" value="Unassembled WGS sequence"/>
</dbReference>
<name>A0ABV1GHE0_9FIRM</name>
<comment type="subunit">
    <text evidence="4">The methyltransferase is composed of M and S polypeptides.</text>
</comment>
<keyword evidence="2" id="KW-0680">Restriction system</keyword>
<evidence type="ECO:0000313" key="6">
    <source>
        <dbReference type="EMBL" id="MEQ2521063.1"/>
    </source>
</evidence>
<dbReference type="RefSeq" id="WP_349216604.1">
    <property type="nucleotide sequence ID" value="NZ_JBBMFA010000101.1"/>
</dbReference>
<feature type="domain" description="Type I restriction modification DNA specificity" evidence="5">
    <location>
        <begin position="25"/>
        <end position="173"/>
    </location>
</feature>
<dbReference type="InterPro" id="IPR051212">
    <property type="entry name" value="Type-I_RE_S_subunit"/>
</dbReference>
<dbReference type="PANTHER" id="PTHR43140">
    <property type="entry name" value="TYPE-1 RESTRICTION ENZYME ECOKI SPECIFICITY PROTEIN"/>
    <property type="match status" value="1"/>
</dbReference>
<keyword evidence="6" id="KW-0378">Hydrolase</keyword>
<evidence type="ECO:0000256" key="3">
    <source>
        <dbReference type="ARBA" id="ARBA00023125"/>
    </source>
</evidence>
<comment type="caution">
    <text evidence="6">The sequence shown here is derived from an EMBL/GenBank/DDBJ whole genome shotgun (WGS) entry which is preliminary data.</text>
</comment>
<feature type="domain" description="Type I restriction modification DNA specificity" evidence="5">
    <location>
        <begin position="263"/>
        <end position="387"/>
    </location>
</feature>
<dbReference type="GO" id="GO:0016787">
    <property type="term" value="F:hydrolase activity"/>
    <property type="evidence" value="ECO:0007669"/>
    <property type="project" value="UniProtKB-KW"/>
</dbReference>
<dbReference type="InterPro" id="IPR044946">
    <property type="entry name" value="Restrct_endonuc_typeI_TRD_sf"/>
</dbReference>
<dbReference type="EMBL" id="JBBMFA010000101">
    <property type="protein sequence ID" value="MEQ2521063.1"/>
    <property type="molecule type" value="Genomic_DNA"/>
</dbReference>
<accession>A0ABV1GHE0</accession>
<protein>
    <submittedName>
        <fullName evidence="6">Restriction endonuclease subunit S</fullName>
        <ecNumber evidence="6">3.1.21.-</ecNumber>
    </submittedName>
</protein>
<sequence>MDTHLYIARIVGINANMKNEIPKYLLKDIATITAGQSPESKYYNTSGDGLPFFQGKADFGPLYPEIKNYCSQPTKIAEKDDILLSVRAPVGPTNLAPCKVCIGRGLTAIRPNSSICLKYLLYFFRYYEAQLQKSGTGTTFKAITQNVVKNIEVPVPDFTEQERIVSKIEELFSRLDASVAEFQTAKGRLKVYRQSVLKEAFLALPKESYLTLDSISDKIFDGPFGSNLKTSDYVESGVRVVRLENLKDGWFDDSKKSFISPEKYAQLSKHTIYPSDLIISTFISNSIKVCQMPKSIGNAINKADCVVIRLKEDVLPQFIMYYLMTKQLYNTLIHQVHGATRPRINTKQIKSMYVPNPKSCDQTGIVNKIQRSLSICDSIEQSIDTSLQRAEALRQSILKQAFEGKL</sequence>